<keyword evidence="2" id="KW-1185">Reference proteome</keyword>
<evidence type="ECO:0000313" key="1">
    <source>
        <dbReference type="EMBL" id="SDM14620.1"/>
    </source>
</evidence>
<name>A0A1G9QUS9_9FIRM</name>
<evidence type="ECO:0000313" key="2">
    <source>
        <dbReference type="Proteomes" id="UP000199309"/>
    </source>
</evidence>
<organism evidence="1 2">
    <name type="scientific">Megasphaera paucivorans</name>
    <dbReference type="NCBI Taxonomy" id="349095"/>
    <lineage>
        <taxon>Bacteria</taxon>
        <taxon>Bacillati</taxon>
        <taxon>Bacillota</taxon>
        <taxon>Negativicutes</taxon>
        <taxon>Veillonellales</taxon>
        <taxon>Veillonellaceae</taxon>
        <taxon>Megasphaera</taxon>
    </lineage>
</organism>
<gene>
    <name evidence="1" type="ORF">SAMN05660299_00285</name>
</gene>
<dbReference type="EMBL" id="FNHQ01000002">
    <property type="protein sequence ID" value="SDM14620.1"/>
    <property type="molecule type" value="Genomic_DNA"/>
</dbReference>
<dbReference type="STRING" id="349095.SAMN05660299_00285"/>
<proteinExistence type="predicted"/>
<dbReference type="AlphaFoldDB" id="A0A1G9QUS9"/>
<accession>A0A1G9QUS9</accession>
<reference evidence="1 2" key="1">
    <citation type="submission" date="2016-10" db="EMBL/GenBank/DDBJ databases">
        <authorList>
            <person name="de Groot N.N."/>
        </authorList>
    </citation>
    <scope>NUCLEOTIDE SEQUENCE [LARGE SCALE GENOMIC DNA]</scope>
    <source>
        <strain evidence="1 2">DSM 16981</strain>
    </source>
</reference>
<dbReference type="Proteomes" id="UP000199309">
    <property type="component" value="Unassembled WGS sequence"/>
</dbReference>
<protein>
    <submittedName>
        <fullName evidence="1">Uncharacterized protein</fullName>
    </submittedName>
</protein>
<dbReference type="RefSeq" id="WP_091647530.1">
    <property type="nucleotide sequence ID" value="NZ_FNHQ01000002.1"/>
</dbReference>
<sequence length="160" mass="18667">MITKRTEKLWKAALNIIIRPDEFSGGVHYLYKREGTMVLANAYMAVWIQHPNPFNLRGMEFSEMSEEMYRRVFAEPDRGEGNVLQDENTVKHIEDNVLAVFSIAGREVLVSNKLLKRIPYDPREDIVRINNPKKDGPLFFYDVTKVLYGLVMPFRNMKGR</sequence>